<dbReference type="InterPro" id="IPR041413">
    <property type="entry name" value="MLTR_LBD"/>
</dbReference>
<dbReference type="PANTHER" id="PTHR35010">
    <property type="entry name" value="BLL4672 PROTEIN-RELATED"/>
    <property type="match status" value="1"/>
</dbReference>
<dbReference type="PROSITE" id="PS50943">
    <property type="entry name" value="HTH_CROC1"/>
    <property type="match status" value="1"/>
</dbReference>
<accession>A0A848KRP4</accession>
<dbReference type="InterPro" id="IPR010982">
    <property type="entry name" value="Lambda_DNA-bd_dom_sf"/>
</dbReference>
<reference evidence="2 3" key="1">
    <citation type="submission" date="2020-04" db="EMBL/GenBank/DDBJ databases">
        <title>Gordonia sp. nov. TBRC 11910.</title>
        <authorList>
            <person name="Suriyachadkun C."/>
        </authorList>
    </citation>
    <scope>NUCLEOTIDE SEQUENCE [LARGE SCALE GENOMIC DNA]</scope>
    <source>
        <strain evidence="2 3">TBRC 11910</strain>
    </source>
</reference>
<dbReference type="Proteomes" id="UP000550729">
    <property type="component" value="Unassembled WGS sequence"/>
</dbReference>
<keyword evidence="3" id="KW-1185">Reference proteome</keyword>
<dbReference type="Pfam" id="PF17765">
    <property type="entry name" value="MLTR_LBD"/>
    <property type="match status" value="1"/>
</dbReference>
<organism evidence="2 3">
    <name type="scientific">Gordonia asplenii</name>
    <dbReference type="NCBI Taxonomy" id="2725283"/>
    <lineage>
        <taxon>Bacteria</taxon>
        <taxon>Bacillati</taxon>
        <taxon>Actinomycetota</taxon>
        <taxon>Actinomycetes</taxon>
        <taxon>Mycobacteriales</taxon>
        <taxon>Gordoniaceae</taxon>
        <taxon>Gordonia</taxon>
    </lineage>
</organism>
<dbReference type="AlphaFoldDB" id="A0A848KRP4"/>
<name>A0A848KRP4_9ACTN</name>
<comment type="caution">
    <text evidence="2">The sequence shown here is derived from an EMBL/GenBank/DDBJ whole genome shotgun (WGS) entry which is preliminary data.</text>
</comment>
<dbReference type="PANTHER" id="PTHR35010:SF2">
    <property type="entry name" value="BLL4672 PROTEIN"/>
    <property type="match status" value="1"/>
</dbReference>
<evidence type="ECO:0000259" key="1">
    <source>
        <dbReference type="PROSITE" id="PS50943"/>
    </source>
</evidence>
<dbReference type="Pfam" id="PF13560">
    <property type="entry name" value="HTH_31"/>
    <property type="match status" value="1"/>
</dbReference>
<dbReference type="RefSeq" id="WP_170194148.1">
    <property type="nucleotide sequence ID" value="NZ_JABBNB010000009.1"/>
</dbReference>
<proteinExistence type="predicted"/>
<dbReference type="Gene3D" id="1.10.260.40">
    <property type="entry name" value="lambda repressor-like DNA-binding domains"/>
    <property type="match status" value="1"/>
</dbReference>
<evidence type="ECO:0000313" key="3">
    <source>
        <dbReference type="Proteomes" id="UP000550729"/>
    </source>
</evidence>
<dbReference type="SMART" id="SM00530">
    <property type="entry name" value="HTH_XRE"/>
    <property type="match status" value="1"/>
</dbReference>
<protein>
    <submittedName>
        <fullName evidence="2">Helix-turn-helix domain-containing protein</fullName>
    </submittedName>
</protein>
<dbReference type="SUPFAM" id="SSF47413">
    <property type="entry name" value="lambda repressor-like DNA-binding domains"/>
    <property type="match status" value="1"/>
</dbReference>
<sequence>MDNRQEIKDFLTTRRARISPDSAGITWRGARRVPGLRREEVAQLAGVSADYYTQIERGQVTGVSDEILRAIGRGLRLDDDETRHLFSLVRSVQRRSTAKGRSPATPPTVPPTVRAMLAAMSGLPALIQTTCLDVVDANALGRALYTDLFASDSSTRSNLAEFIFLDPRAAHFFVDWEESADDAVGMLRLAAARAPHSRRTAAVIDRLSAHSEAFRARWSRHDVVGRIHGSMAFDHPAVGRFDLDYETLRIASAPGIYLVGYSTPADVADTDPLQLLSTWCTTNAD</sequence>
<dbReference type="CDD" id="cd00093">
    <property type="entry name" value="HTH_XRE"/>
    <property type="match status" value="1"/>
</dbReference>
<evidence type="ECO:0000313" key="2">
    <source>
        <dbReference type="EMBL" id="NMO01634.1"/>
    </source>
</evidence>
<dbReference type="Gene3D" id="3.30.450.180">
    <property type="match status" value="1"/>
</dbReference>
<gene>
    <name evidence="2" type="ORF">HH308_10460</name>
</gene>
<dbReference type="GO" id="GO:0003677">
    <property type="term" value="F:DNA binding"/>
    <property type="evidence" value="ECO:0007669"/>
    <property type="project" value="InterPro"/>
</dbReference>
<feature type="domain" description="HTH cro/C1-type" evidence="1">
    <location>
        <begin position="35"/>
        <end position="82"/>
    </location>
</feature>
<dbReference type="InterPro" id="IPR001387">
    <property type="entry name" value="Cro/C1-type_HTH"/>
</dbReference>
<dbReference type="EMBL" id="JABBNB010000009">
    <property type="protein sequence ID" value="NMO01634.1"/>
    <property type="molecule type" value="Genomic_DNA"/>
</dbReference>